<gene>
    <name evidence="14" type="ORF">MYCIT1_LOCUS21809</name>
</gene>
<protein>
    <recommendedName>
        <fullName evidence="16">Cytochrome P450</fullName>
    </recommendedName>
</protein>
<evidence type="ECO:0000256" key="5">
    <source>
        <dbReference type="ARBA" id="ARBA00022617"/>
    </source>
</evidence>
<evidence type="ECO:0000256" key="11">
    <source>
        <dbReference type="ARBA" id="ARBA00023033"/>
    </source>
</evidence>
<dbReference type="InterPro" id="IPR050121">
    <property type="entry name" value="Cytochrome_P450_monoxygenase"/>
</dbReference>
<evidence type="ECO:0000256" key="8">
    <source>
        <dbReference type="ARBA" id="ARBA00022989"/>
    </source>
</evidence>
<dbReference type="InterPro" id="IPR001128">
    <property type="entry name" value="Cyt_P450"/>
</dbReference>
<comment type="pathway">
    <text evidence="3">Secondary metabolite biosynthesis; terpenoid biosynthesis.</text>
</comment>
<name>A0AAD2HI82_9AGAR</name>
<dbReference type="InterPro" id="IPR002401">
    <property type="entry name" value="Cyt_P450_E_grp-I"/>
</dbReference>
<keyword evidence="7 13" id="KW-0479">Metal-binding</keyword>
<dbReference type="PRINTS" id="PR00463">
    <property type="entry name" value="EP450I"/>
</dbReference>
<evidence type="ECO:0000256" key="4">
    <source>
        <dbReference type="ARBA" id="ARBA00010617"/>
    </source>
</evidence>
<dbReference type="InterPro" id="IPR036396">
    <property type="entry name" value="Cyt_P450_sf"/>
</dbReference>
<accession>A0AAD2HI82</accession>
<dbReference type="GO" id="GO:0005506">
    <property type="term" value="F:iron ion binding"/>
    <property type="evidence" value="ECO:0007669"/>
    <property type="project" value="InterPro"/>
</dbReference>
<keyword evidence="8" id="KW-1133">Transmembrane helix</keyword>
<dbReference type="Gene3D" id="1.10.630.10">
    <property type="entry name" value="Cytochrome P450"/>
    <property type="match status" value="1"/>
</dbReference>
<evidence type="ECO:0008006" key="16">
    <source>
        <dbReference type="Google" id="ProtNLM"/>
    </source>
</evidence>
<dbReference type="PANTHER" id="PTHR24305">
    <property type="entry name" value="CYTOCHROME P450"/>
    <property type="match status" value="1"/>
</dbReference>
<dbReference type="PRINTS" id="PR00385">
    <property type="entry name" value="P450"/>
</dbReference>
<evidence type="ECO:0000256" key="2">
    <source>
        <dbReference type="ARBA" id="ARBA00004370"/>
    </source>
</evidence>
<dbReference type="GO" id="GO:0016020">
    <property type="term" value="C:membrane"/>
    <property type="evidence" value="ECO:0007669"/>
    <property type="project" value="UniProtKB-SubCell"/>
</dbReference>
<dbReference type="PANTHER" id="PTHR24305:SF166">
    <property type="entry name" value="CYTOCHROME P450 12A4, MITOCHONDRIAL-RELATED"/>
    <property type="match status" value="1"/>
</dbReference>
<dbReference type="GO" id="GO:0016705">
    <property type="term" value="F:oxidoreductase activity, acting on paired donors, with incorporation or reduction of molecular oxygen"/>
    <property type="evidence" value="ECO:0007669"/>
    <property type="project" value="InterPro"/>
</dbReference>
<proteinExistence type="inferred from homology"/>
<feature type="binding site" description="axial binding residue" evidence="13">
    <location>
        <position position="484"/>
    </location>
    <ligand>
        <name>heme</name>
        <dbReference type="ChEBI" id="CHEBI:30413"/>
    </ligand>
    <ligandPart>
        <name>Fe</name>
        <dbReference type="ChEBI" id="CHEBI:18248"/>
    </ligandPart>
</feature>
<dbReference type="EMBL" id="CAVNYO010000403">
    <property type="protein sequence ID" value="CAK5274562.1"/>
    <property type="molecule type" value="Genomic_DNA"/>
</dbReference>
<dbReference type="Proteomes" id="UP001295794">
    <property type="component" value="Unassembled WGS sequence"/>
</dbReference>
<evidence type="ECO:0000313" key="14">
    <source>
        <dbReference type="EMBL" id="CAK5274562.1"/>
    </source>
</evidence>
<keyword evidence="15" id="KW-1185">Reference proteome</keyword>
<comment type="cofactor">
    <cofactor evidence="1 13">
        <name>heme</name>
        <dbReference type="ChEBI" id="CHEBI:30413"/>
    </cofactor>
</comment>
<evidence type="ECO:0000256" key="6">
    <source>
        <dbReference type="ARBA" id="ARBA00022692"/>
    </source>
</evidence>
<keyword evidence="9" id="KW-0560">Oxidoreductase</keyword>
<evidence type="ECO:0000256" key="9">
    <source>
        <dbReference type="ARBA" id="ARBA00023002"/>
    </source>
</evidence>
<comment type="similarity">
    <text evidence="4">Belongs to the cytochrome P450 family.</text>
</comment>
<evidence type="ECO:0000256" key="12">
    <source>
        <dbReference type="ARBA" id="ARBA00023136"/>
    </source>
</evidence>
<comment type="caution">
    <text evidence="14">The sequence shown here is derived from an EMBL/GenBank/DDBJ whole genome shotgun (WGS) entry which is preliminary data.</text>
</comment>
<comment type="subcellular location">
    <subcellularLocation>
        <location evidence="2">Membrane</location>
    </subcellularLocation>
</comment>
<evidence type="ECO:0000256" key="10">
    <source>
        <dbReference type="ARBA" id="ARBA00023004"/>
    </source>
</evidence>
<evidence type="ECO:0000256" key="7">
    <source>
        <dbReference type="ARBA" id="ARBA00022723"/>
    </source>
</evidence>
<keyword evidence="12" id="KW-0472">Membrane</keyword>
<evidence type="ECO:0000313" key="15">
    <source>
        <dbReference type="Proteomes" id="UP001295794"/>
    </source>
</evidence>
<keyword evidence="5 13" id="KW-0349">Heme</keyword>
<keyword evidence="10 13" id="KW-0408">Iron</keyword>
<dbReference type="GO" id="GO:0004497">
    <property type="term" value="F:monooxygenase activity"/>
    <property type="evidence" value="ECO:0007669"/>
    <property type="project" value="UniProtKB-KW"/>
</dbReference>
<evidence type="ECO:0000256" key="1">
    <source>
        <dbReference type="ARBA" id="ARBA00001971"/>
    </source>
</evidence>
<reference evidence="14" key="1">
    <citation type="submission" date="2023-11" db="EMBL/GenBank/DDBJ databases">
        <authorList>
            <person name="De Vega J J."/>
            <person name="De Vega J J."/>
        </authorList>
    </citation>
    <scope>NUCLEOTIDE SEQUENCE</scope>
</reference>
<dbReference type="GO" id="GO:0020037">
    <property type="term" value="F:heme binding"/>
    <property type="evidence" value="ECO:0007669"/>
    <property type="project" value="InterPro"/>
</dbReference>
<evidence type="ECO:0000256" key="13">
    <source>
        <dbReference type="PIRSR" id="PIRSR602401-1"/>
    </source>
</evidence>
<dbReference type="AlphaFoldDB" id="A0AAD2HI82"/>
<evidence type="ECO:0000256" key="3">
    <source>
        <dbReference type="ARBA" id="ARBA00004721"/>
    </source>
</evidence>
<keyword evidence="11" id="KW-0503">Monooxygenase</keyword>
<dbReference type="Pfam" id="PF00067">
    <property type="entry name" value="p450"/>
    <property type="match status" value="1"/>
</dbReference>
<keyword evidence="6" id="KW-0812">Transmembrane</keyword>
<organism evidence="14 15">
    <name type="scientific">Mycena citricolor</name>
    <dbReference type="NCBI Taxonomy" id="2018698"/>
    <lineage>
        <taxon>Eukaryota</taxon>
        <taxon>Fungi</taxon>
        <taxon>Dikarya</taxon>
        <taxon>Basidiomycota</taxon>
        <taxon>Agaricomycotina</taxon>
        <taxon>Agaricomycetes</taxon>
        <taxon>Agaricomycetidae</taxon>
        <taxon>Agaricales</taxon>
        <taxon>Marasmiineae</taxon>
        <taxon>Mycenaceae</taxon>
        <taxon>Mycena</taxon>
    </lineage>
</organism>
<dbReference type="SUPFAM" id="SSF48264">
    <property type="entry name" value="Cytochrome P450"/>
    <property type="match status" value="1"/>
</dbReference>
<sequence>MLLLTVGLACPILGYYLPRFLRERQQHTDSLLNIPGPASVSWIYGNMREYLLSPVYGTHEFAWLERFGSVYRIKACFGKDHLIVADPAAMQHILTSTRFDYSITYETLLWLMNGPGGIQTVRDAFEGGREEHRRLRAGMNGGFTASVVQSYQPMLERLAHRLSVQIEELACDSLIDVSPLLSRTALGAISEALINRPFETLDEEFIDLNTRIVGISASVSKGYIFADIITSNLPKTLVKWLFGLRVGALDLINRGRESALALGRKFISERSDGDDPGECEGIYGLLRELSSRTLEHHHQLMSSRSAVSGKGAGRTKTLTPEELIAQTSVLLLAGQDTTATTLCFCLIELARNPTLQEQLREEIRARPLSQAYSQMPLLNAVIKETLRMFPVVPFTDRMAFEDDVIPVSRPIVGRDGQQMTEFRVRKGQVLSVSIASYQRIQSVWGEDASEFNPNRWFEGGHASLNEVVGPYANLMSFISGFRTCVGWRFA</sequence>